<dbReference type="PANTHER" id="PTHR43861">
    <property type="entry name" value="TRANS-ACONITATE 2-METHYLTRANSFERASE-RELATED"/>
    <property type="match status" value="1"/>
</dbReference>
<dbReference type="Pfam" id="PF08242">
    <property type="entry name" value="Methyltransf_12"/>
    <property type="match status" value="1"/>
</dbReference>
<evidence type="ECO:0000313" key="3">
    <source>
        <dbReference type="Proteomes" id="UP000219422"/>
    </source>
</evidence>
<dbReference type="EMBL" id="CP023741">
    <property type="protein sequence ID" value="ATI80939.1"/>
    <property type="molecule type" value="Genomic_DNA"/>
</dbReference>
<name>A0A291N0R8_SPHYA</name>
<protein>
    <submittedName>
        <fullName evidence="2">Class I SAM-dependent methyltransferase</fullName>
    </submittedName>
</protein>
<reference evidence="2 3" key="1">
    <citation type="submission" date="2017-10" db="EMBL/GenBank/DDBJ databases">
        <title>Sphingobium yanoikuyae S72.</title>
        <authorList>
            <person name="Sanchez E."/>
            <person name="Bustos P."/>
            <person name="Mendoza P."/>
            <person name="Guo X."/>
            <person name="Mendoza A."/>
        </authorList>
    </citation>
    <scope>NUCLEOTIDE SEQUENCE [LARGE SCALE GENOMIC DNA]</scope>
    <source>
        <strain evidence="2 3">S72</strain>
    </source>
</reference>
<keyword evidence="2" id="KW-0489">Methyltransferase</keyword>
<feature type="domain" description="Methyltransferase type 12" evidence="1">
    <location>
        <begin position="158"/>
        <end position="253"/>
    </location>
</feature>
<dbReference type="GO" id="GO:0008168">
    <property type="term" value="F:methyltransferase activity"/>
    <property type="evidence" value="ECO:0007669"/>
    <property type="project" value="UniProtKB-KW"/>
</dbReference>
<gene>
    <name evidence="2" type="ORF">A6768_13790</name>
</gene>
<dbReference type="InterPro" id="IPR029063">
    <property type="entry name" value="SAM-dependent_MTases_sf"/>
</dbReference>
<dbReference type="CDD" id="cd02440">
    <property type="entry name" value="AdoMet_MTases"/>
    <property type="match status" value="1"/>
</dbReference>
<sequence>MGGAYMSVSDETVLHCYRFLLGREPEDPADIALHAKAANWQDLRHAFINSAEFHQGVGKELTANIAAIGQLMGEKDNNVEVRCTPEQLQAMFNGIAANWTKFGETEPHWSVLTNPVFFQDTLQEHLDSFFAYGKVDIEIALNYLSRAGLPATGFDSVMDFGCGVGRLTAALAPHTREILGVDISPSHLREAAKSMELLSVTNAKFAQIKTVDDILGLGTFDLVYSRLVLQHNPPPIIAAVYERLLGTLRPGGVAIVQIPTYLKGQKFSVTDYLAGTAPTMEMNALPQHEIFRIIQQQNCVTLEVRECTDLRAIEGVSHTFVVQKQ</sequence>
<dbReference type="InterPro" id="IPR013217">
    <property type="entry name" value="Methyltransf_12"/>
</dbReference>
<dbReference type="SUPFAM" id="SSF53335">
    <property type="entry name" value="S-adenosyl-L-methionine-dependent methyltransferases"/>
    <property type="match status" value="1"/>
</dbReference>
<evidence type="ECO:0000313" key="2">
    <source>
        <dbReference type="EMBL" id="ATI80939.1"/>
    </source>
</evidence>
<proteinExistence type="predicted"/>
<dbReference type="GO" id="GO:0032259">
    <property type="term" value="P:methylation"/>
    <property type="evidence" value="ECO:0007669"/>
    <property type="project" value="UniProtKB-KW"/>
</dbReference>
<dbReference type="AlphaFoldDB" id="A0A291N0R8"/>
<dbReference type="Proteomes" id="UP000219422">
    <property type="component" value="Chromosome"/>
</dbReference>
<evidence type="ECO:0000259" key="1">
    <source>
        <dbReference type="Pfam" id="PF08242"/>
    </source>
</evidence>
<organism evidence="2 3">
    <name type="scientific">Sphingobium yanoikuyae</name>
    <name type="common">Sphingomonas yanoikuyae</name>
    <dbReference type="NCBI Taxonomy" id="13690"/>
    <lineage>
        <taxon>Bacteria</taxon>
        <taxon>Pseudomonadati</taxon>
        <taxon>Pseudomonadota</taxon>
        <taxon>Alphaproteobacteria</taxon>
        <taxon>Sphingomonadales</taxon>
        <taxon>Sphingomonadaceae</taxon>
        <taxon>Sphingobium</taxon>
    </lineage>
</organism>
<dbReference type="KEGG" id="sya:A6768_13790"/>
<dbReference type="Gene3D" id="3.40.50.150">
    <property type="entry name" value="Vaccinia Virus protein VP39"/>
    <property type="match status" value="1"/>
</dbReference>
<keyword evidence="2" id="KW-0808">Transferase</keyword>
<accession>A0A291N0R8</accession>